<evidence type="ECO:0000256" key="1">
    <source>
        <dbReference type="PROSITE-ProRule" id="PRU01011"/>
    </source>
</evidence>
<feature type="compositionally biased region" description="Basic residues" evidence="2">
    <location>
        <begin position="166"/>
        <end position="179"/>
    </location>
</feature>
<proteinExistence type="predicted"/>
<evidence type="ECO:0000256" key="2">
    <source>
        <dbReference type="SAM" id="MobiDB-lite"/>
    </source>
</evidence>
<comment type="caution">
    <text evidence="3">The sequence shown here is derived from an EMBL/GenBank/DDBJ whole genome shotgun (WGS) entry which is preliminary data.</text>
</comment>
<gene>
    <name evidence="3" type="ORF">AB6A40_008886</name>
</gene>
<dbReference type="InterPro" id="IPR018487">
    <property type="entry name" value="Hemopexin-like_repeat"/>
</dbReference>
<feature type="compositionally biased region" description="Basic and acidic residues" evidence="2">
    <location>
        <begin position="153"/>
        <end position="165"/>
    </location>
</feature>
<evidence type="ECO:0000313" key="4">
    <source>
        <dbReference type="Proteomes" id="UP001608902"/>
    </source>
</evidence>
<name>A0ABD6EZP4_9BILA</name>
<evidence type="ECO:0000313" key="3">
    <source>
        <dbReference type="EMBL" id="MFH4982177.1"/>
    </source>
</evidence>
<feature type="compositionally biased region" description="Basic and acidic residues" evidence="2">
    <location>
        <begin position="46"/>
        <end position="57"/>
    </location>
</feature>
<dbReference type="EMBL" id="JBGFUD010008651">
    <property type="protein sequence ID" value="MFH4982177.1"/>
    <property type="molecule type" value="Genomic_DNA"/>
</dbReference>
<feature type="region of interest" description="Disordered" evidence="2">
    <location>
        <begin position="1"/>
        <end position="57"/>
    </location>
</feature>
<dbReference type="AlphaFoldDB" id="A0ABD6EZP4"/>
<dbReference type="SUPFAM" id="SSF50923">
    <property type="entry name" value="Hemopexin-like domain"/>
    <property type="match status" value="1"/>
</dbReference>
<feature type="region of interest" description="Disordered" evidence="2">
    <location>
        <begin position="126"/>
        <end position="179"/>
    </location>
</feature>
<accession>A0ABD6EZP4</accession>
<organism evidence="3 4">
    <name type="scientific">Gnathostoma spinigerum</name>
    <dbReference type="NCBI Taxonomy" id="75299"/>
    <lineage>
        <taxon>Eukaryota</taxon>
        <taxon>Metazoa</taxon>
        <taxon>Ecdysozoa</taxon>
        <taxon>Nematoda</taxon>
        <taxon>Chromadorea</taxon>
        <taxon>Rhabditida</taxon>
        <taxon>Spirurina</taxon>
        <taxon>Gnathostomatomorpha</taxon>
        <taxon>Gnathostomatoidea</taxon>
        <taxon>Gnathostomatidae</taxon>
        <taxon>Gnathostoma</taxon>
    </lineage>
</organism>
<feature type="compositionally biased region" description="Basic and acidic residues" evidence="2">
    <location>
        <begin position="1"/>
        <end position="22"/>
    </location>
</feature>
<dbReference type="InterPro" id="IPR036375">
    <property type="entry name" value="Hemopexin-like_dom_sf"/>
</dbReference>
<feature type="compositionally biased region" description="Basic and acidic residues" evidence="2">
    <location>
        <begin position="134"/>
        <end position="144"/>
    </location>
</feature>
<dbReference type="Proteomes" id="UP001608902">
    <property type="component" value="Unassembled WGS sequence"/>
</dbReference>
<protein>
    <submittedName>
        <fullName evidence="3">Uncharacterized protein</fullName>
    </submittedName>
</protein>
<reference evidence="3 4" key="1">
    <citation type="submission" date="2024-08" db="EMBL/GenBank/DDBJ databases">
        <title>Gnathostoma spinigerum genome.</title>
        <authorList>
            <person name="Gonzalez-Bertolin B."/>
            <person name="Monzon S."/>
            <person name="Zaballos A."/>
            <person name="Jimenez P."/>
            <person name="Dekumyoy P."/>
            <person name="Varona S."/>
            <person name="Cuesta I."/>
            <person name="Sumanam S."/>
            <person name="Adisakwattana P."/>
            <person name="Gasser R.B."/>
            <person name="Hernandez-Gonzalez A."/>
            <person name="Young N.D."/>
            <person name="Perteguer M.J."/>
        </authorList>
    </citation>
    <scope>NUCLEOTIDE SEQUENCE [LARGE SCALE GENOMIC DNA]</scope>
    <source>
        <strain evidence="3">AL3</strain>
        <tissue evidence="3">Liver</tissue>
    </source>
</reference>
<keyword evidence="4" id="KW-1185">Reference proteome</keyword>
<dbReference type="Gene3D" id="2.110.10.10">
    <property type="entry name" value="Hemopexin-like domain"/>
    <property type="match status" value="1"/>
</dbReference>
<sequence>MLEEDRTLSSTLTDDKDNDNIHEVSSLYGYRNEDKKTTNTLSFSDDQTKKTRNSEEDEKKRKFYNLIIGENGPRKPSDAILRRLRIPDFANDVIIDGSSSSEEDDRYSLTSTLTSIHQRPIVLGQHGLQSQPEMRQKSHSDKISNNEQDDTDDRVSSGRGDQREKAQKRRTNKERPVKKHSICNVTDECPKAVRAVMGIAMETFIFQEDNVFVYHPTRKTIVCWVNELFPNAPAKFGAATYNYKRQVAYIFGGKKVYEYTYFPYNRTFEAVPGYPKRIQNLDRYVKGAVYYANSVFLFQGAEFTVFNSITKNLSMNFEPTSPLFGLPEGFVGVARLHGLQLIFKKKKVYFCSEEFLGAISAEMPLEHFVCDSEELRRLIINIEQDKQMRNRAEERRRKTEAFVRKTNNV</sequence>
<dbReference type="PROSITE" id="PS51642">
    <property type="entry name" value="HEMOPEXIN_2"/>
    <property type="match status" value="1"/>
</dbReference>
<feature type="repeat" description="Hemopexin" evidence="1">
    <location>
        <begin position="233"/>
        <end position="285"/>
    </location>
</feature>